<dbReference type="InterPro" id="IPR024278">
    <property type="entry name" value="DUF3823_N"/>
</dbReference>
<dbReference type="Gene3D" id="2.60.40.2060">
    <property type="match status" value="1"/>
</dbReference>
<evidence type="ECO:0000259" key="2">
    <source>
        <dbReference type="Pfam" id="PF18003"/>
    </source>
</evidence>
<dbReference type="OrthoDB" id="642123at2"/>
<dbReference type="EMBL" id="FNUT01000007">
    <property type="protein sequence ID" value="SEG37680.1"/>
    <property type="molecule type" value="Genomic_DNA"/>
</dbReference>
<name>A0A1H5ZNE3_9SPHI</name>
<organism evidence="3 4">
    <name type="scientific">Sphingobacterium lactis</name>
    <dbReference type="NCBI Taxonomy" id="797291"/>
    <lineage>
        <taxon>Bacteria</taxon>
        <taxon>Pseudomonadati</taxon>
        <taxon>Bacteroidota</taxon>
        <taxon>Sphingobacteriia</taxon>
        <taxon>Sphingobacteriales</taxon>
        <taxon>Sphingobacteriaceae</taxon>
        <taxon>Sphingobacterium</taxon>
    </lineage>
</organism>
<evidence type="ECO:0000259" key="1">
    <source>
        <dbReference type="Pfam" id="PF12866"/>
    </source>
</evidence>
<accession>A0A1H5ZNE3</accession>
<gene>
    <name evidence="3" type="ORF">SAMN05421877_10791</name>
</gene>
<dbReference type="AlphaFoldDB" id="A0A1H5ZNE3"/>
<dbReference type="Pfam" id="PF18003">
    <property type="entry name" value="DUF3823_C"/>
    <property type="match status" value="1"/>
</dbReference>
<dbReference type="Gene3D" id="2.60.40.1120">
    <property type="entry name" value="Carboxypeptidase-like, regulatory domain"/>
    <property type="match status" value="1"/>
</dbReference>
<evidence type="ECO:0000313" key="4">
    <source>
        <dbReference type="Proteomes" id="UP000236731"/>
    </source>
</evidence>
<sequence>MKKIFLGMMVLAAVMFKSCEIDNYEGPDASIQGTIVDQNGKAVQFEQGQGSGRIKLEETSWSENPVPLYLNIRQDGSYVNTKFFAGTYLATLVEGAFYPQEGQEIAVAGEYKHDFSIVPYLELEWVSEPALTADNKVTASFKLKRNAGPNGENMPDLMDYQLFISTTQYVGNNNFDGTRVGQPVKITNTQANDTFTITSLQPMKYATTYFVRIGARVNDTYKKYNYTTIKTVTVPNG</sequence>
<keyword evidence="4" id="KW-1185">Reference proteome</keyword>
<reference evidence="4" key="1">
    <citation type="submission" date="2016-10" db="EMBL/GenBank/DDBJ databases">
        <authorList>
            <person name="Varghese N."/>
            <person name="Submissions S."/>
        </authorList>
    </citation>
    <scope>NUCLEOTIDE SEQUENCE [LARGE SCALE GENOMIC DNA]</scope>
    <source>
        <strain evidence="4">DSM 22361</strain>
    </source>
</reference>
<protein>
    <recommendedName>
        <fullName evidence="5">DUF3823 domain-containing protein</fullName>
    </recommendedName>
</protein>
<dbReference type="Pfam" id="PF12866">
    <property type="entry name" value="DUF3823"/>
    <property type="match status" value="1"/>
</dbReference>
<proteinExistence type="predicted"/>
<dbReference type="InterPro" id="IPR041186">
    <property type="entry name" value="DUF3823_C"/>
</dbReference>
<dbReference type="Proteomes" id="UP000236731">
    <property type="component" value="Unassembled WGS sequence"/>
</dbReference>
<evidence type="ECO:0008006" key="5">
    <source>
        <dbReference type="Google" id="ProtNLM"/>
    </source>
</evidence>
<evidence type="ECO:0000313" key="3">
    <source>
        <dbReference type="EMBL" id="SEG37680.1"/>
    </source>
</evidence>
<feature type="domain" description="DUF3823" evidence="2">
    <location>
        <begin position="133"/>
        <end position="230"/>
    </location>
</feature>
<feature type="domain" description="DUF3823" evidence="1">
    <location>
        <begin position="30"/>
        <end position="117"/>
    </location>
</feature>
<dbReference type="RefSeq" id="WP_103906689.1">
    <property type="nucleotide sequence ID" value="NZ_FNUT01000007.1"/>
</dbReference>